<keyword evidence="6" id="KW-0274">FAD</keyword>
<dbReference type="PANTHER" id="PTHR13914:SF0">
    <property type="entry name" value="PROLINE DEHYDROGENASE 1, MITOCHONDRIAL"/>
    <property type="match status" value="1"/>
</dbReference>
<keyword evidence="4" id="KW-0285">Flavoprotein</keyword>
<evidence type="ECO:0000259" key="10">
    <source>
        <dbReference type="Pfam" id="PF01619"/>
    </source>
</evidence>
<proteinExistence type="predicted"/>
<dbReference type="PIRSF" id="PIRSF000196">
    <property type="entry name" value="Pro_dehydrog"/>
    <property type="match status" value="1"/>
</dbReference>
<dbReference type="PANTHER" id="PTHR13914">
    <property type="entry name" value="PROLINE OXIDASE"/>
    <property type="match status" value="1"/>
</dbReference>
<comment type="caution">
    <text evidence="11">The sequence shown here is derived from an EMBL/GenBank/DDBJ whole genome shotgun (WGS) entry which is preliminary data.</text>
</comment>
<evidence type="ECO:0000256" key="9">
    <source>
        <dbReference type="ARBA" id="ARBA00048779"/>
    </source>
</evidence>
<dbReference type="InterPro" id="IPR015659">
    <property type="entry name" value="Proline_oxidase"/>
</dbReference>
<gene>
    <name evidence="11" type="ORF">GCM10009838_29200</name>
</gene>
<name>A0ABN2RHA0_9ACTN</name>
<dbReference type="RefSeq" id="WP_344657540.1">
    <property type="nucleotide sequence ID" value="NZ_BAAAQM010000014.1"/>
</dbReference>
<dbReference type="Proteomes" id="UP001499854">
    <property type="component" value="Unassembled WGS sequence"/>
</dbReference>
<evidence type="ECO:0000313" key="11">
    <source>
        <dbReference type="EMBL" id="GAA1968810.1"/>
    </source>
</evidence>
<evidence type="ECO:0000256" key="4">
    <source>
        <dbReference type="ARBA" id="ARBA00022630"/>
    </source>
</evidence>
<reference evidence="11 12" key="1">
    <citation type="journal article" date="2019" name="Int. J. Syst. Evol. Microbiol.">
        <title>The Global Catalogue of Microorganisms (GCM) 10K type strain sequencing project: providing services to taxonomists for standard genome sequencing and annotation.</title>
        <authorList>
            <consortium name="The Broad Institute Genomics Platform"/>
            <consortium name="The Broad Institute Genome Sequencing Center for Infectious Disease"/>
            <person name="Wu L."/>
            <person name="Ma J."/>
        </authorList>
    </citation>
    <scope>NUCLEOTIDE SEQUENCE [LARGE SCALE GENOMIC DNA]</scope>
    <source>
        <strain evidence="11 12">JCM 16013</strain>
    </source>
</reference>
<feature type="domain" description="Proline dehydrogenase" evidence="10">
    <location>
        <begin position="45"/>
        <end position="300"/>
    </location>
</feature>
<keyword evidence="12" id="KW-1185">Reference proteome</keyword>
<dbReference type="InterPro" id="IPR029041">
    <property type="entry name" value="FAD-linked_oxidoreductase-like"/>
</dbReference>
<comment type="catalytic activity">
    <reaction evidence="9">
        <text>L-proline + a quinone = (S)-1-pyrroline-5-carboxylate + a quinol + H(+)</text>
        <dbReference type="Rhea" id="RHEA:23784"/>
        <dbReference type="ChEBI" id="CHEBI:15378"/>
        <dbReference type="ChEBI" id="CHEBI:17388"/>
        <dbReference type="ChEBI" id="CHEBI:24646"/>
        <dbReference type="ChEBI" id="CHEBI:60039"/>
        <dbReference type="ChEBI" id="CHEBI:132124"/>
        <dbReference type="EC" id="1.5.5.2"/>
    </reaction>
</comment>
<dbReference type="SUPFAM" id="SSF51730">
    <property type="entry name" value="FAD-linked oxidoreductase"/>
    <property type="match status" value="1"/>
</dbReference>
<evidence type="ECO:0000256" key="7">
    <source>
        <dbReference type="ARBA" id="ARBA00023002"/>
    </source>
</evidence>
<evidence type="ECO:0000256" key="1">
    <source>
        <dbReference type="ARBA" id="ARBA00001974"/>
    </source>
</evidence>
<dbReference type="Pfam" id="PF01619">
    <property type="entry name" value="Pro_dh"/>
    <property type="match status" value="1"/>
</dbReference>
<protein>
    <recommendedName>
        <fullName evidence="3">proline dehydrogenase</fullName>
        <ecNumber evidence="3">1.5.5.2</ecNumber>
    </recommendedName>
</protein>
<keyword evidence="8" id="KW-0642">Proline metabolism</keyword>
<evidence type="ECO:0000256" key="8">
    <source>
        <dbReference type="ARBA" id="ARBA00023062"/>
    </source>
</evidence>
<evidence type="ECO:0000256" key="5">
    <source>
        <dbReference type="ARBA" id="ARBA00022741"/>
    </source>
</evidence>
<keyword evidence="7" id="KW-0560">Oxidoreductase</keyword>
<dbReference type="EC" id="1.5.5.2" evidence="3"/>
<keyword evidence="5" id="KW-0547">Nucleotide-binding</keyword>
<comment type="cofactor">
    <cofactor evidence="1">
        <name>FAD</name>
        <dbReference type="ChEBI" id="CHEBI:57692"/>
    </cofactor>
</comment>
<dbReference type="EMBL" id="BAAAQM010000014">
    <property type="protein sequence ID" value="GAA1968810.1"/>
    <property type="molecule type" value="Genomic_DNA"/>
</dbReference>
<dbReference type="InterPro" id="IPR002872">
    <property type="entry name" value="Proline_DH_dom"/>
</dbReference>
<evidence type="ECO:0000256" key="2">
    <source>
        <dbReference type="ARBA" id="ARBA00004739"/>
    </source>
</evidence>
<dbReference type="Gene3D" id="3.20.20.220">
    <property type="match status" value="1"/>
</dbReference>
<evidence type="ECO:0000256" key="3">
    <source>
        <dbReference type="ARBA" id="ARBA00012695"/>
    </source>
</evidence>
<organism evidence="11 12">
    <name type="scientific">Catenulispora subtropica</name>
    <dbReference type="NCBI Taxonomy" id="450798"/>
    <lineage>
        <taxon>Bacteria</taxon>
        <taxon>Bacillati</taxon>
        <taxon>Actinomycetota</taxon>
        <taxon>Actinomycetes</taxon>
        <taxon>Catenulisporales</taxon>
        <taxon>Catenulisporaceae</taxon>
        <taxon>Catenulispora</taxon>
    </lineage>
</organism>
<evidence type="ECO:0000313" key="12">
    <source>
        <dbReference type="Proteomes" id="UP001499854"/>
    </source>
</evidence>
<evidence type="ECO:0000256" key="6">
    <source>
        <dbReference type="ARBA" id="ARBA00022827"/>
    </source>
</evidence>
<comment type="pathway">
    <text evidence="2">Amino-acid degradation; L-proline degradation into L-glutamate; L-glutamate from L-proline: step 1/2.</text>
</comment>
<sequence length="308" mass="33865">MLSRTLLAASRSRRMRGLVTGVPVTRRVVDRFVAGENLDQAGAVIGDLVREGLTVTVDRLGEDTVDASDAAATRDAYLAMLKRFAEMGVADRVEVSLKLSALGQKLPKDAAQISLENAVAIAEAARDAGTTMTLDMEDHTTVDATLGTLRELRGEFPWVGVAIQAMLFRTEGDITDLATAGSRVRLVKGAYMEPASVAHQDKHEVDKAYVRAMKTLMRSSAYPMIGSHDQRVIDIAHTLVADTGRQPDSYEFQMLHGIRTTEQRALVAGGETVRVYVPFGDDWYGYFMRRLAERPANVMFFLNSLVKR</sequence>
<accession>A0ABN2RHA0</accession>
<dbReference type="InterPro" id="IPR008219">
    <property type="entry name" value="PRODH_bac_arc"/>
</dbReference>